<reference evidence="11" key="3">
    <citation type="submission" date="2025-09" db="UniProtKB">
        <authorList>
            <consortium name="Ensembl"/>
        </authorList>
    </citation>
    <scope>IDENTIFICATION</scope>
    <source>
        <strain evidence="11">Thoroughbred</strain>
    </source>
</reference>
<keyword evidence="12" id="KW-1185">Reference proteome</keyword>
<dbReference type="PROSITE" id="PS51084">
    <property type="entry name" value="HIT_2"/>
    <property type="match status" value="1"/>
</dbReference>
<evidence type="ECO:0000256" key="2">
    <source>
        <dbReference type="ARBA" id="ARBA00022801"/>
    </source>
</evidence>
<dbReference type="ExpressionAtlas" id="F6YI69">
    <property type="expression patterns" value="baseline"/>
</dbReference>
<dbReference type="HOGENOM" id="CLU_056776_4_2_1"/>
<evidence type="ECO:0000256" key="8">
    <source>
        <dbReference type="PROSITE-ProRule" id="PRU00464"/>
    </source>
</evidence>
<dbReference type="InterPro" id="IPR011146">
    <property type="entry name" value="HIT-like"/>
</dbReference>
<dbReference type="PANTHER" id="PTHR12486">
    <property type="entry name" value="APRATAXIN-RELATED"/>
    <property type="match status" value="1"/>
</dbReference>
<comment type="subunit">
    <text evidence="7">Forms dimers to octamers and even larger oligomer. Interacts with CALM1.</text>
</comment>
<dbReference type="Bgee" id="ENSECAG00000016598">
    <property type="expression patterns" value="Expressed in muscle tissue and 23 other cell types or tissues"/>
</dbReference>
<dbReference type="InterPro" id="IPR036265">
    <property type="entry name" value="HIT-like_sf"/>
</dbReference>
<comment type="similarity">
    <text evidence="4">Belongs to the HINT family.</text>
</comment>
<dbReference type="Pfam" id="PF11969">
    <property type="entry name" value="DcpS_C"/>
    <property type="match status" value="1"/>
</dbReference>
<evidence type="ECO:0000313" key="13">
    <source>
        <dbReference type="VGNC" id="VGNC:18788"/>
    </source>
</evidence>
<evidence type="ECO:0000259" key="10">
    <source>
        <dbReference type="PROSITE" id="PS51084"/>
    </source>
</evidence>
<evidence type="ECO:0000256" key="1">
    <source>
        <dbReference type="ARBA" id="ARBA00022741"/>
    </source>
</evidence>
<dbReference type="PANTHER" id="PTHR12486:SF5">
    <property type="entry name" value="ADENOSINE 5'-MONOPHOSPHORAMIDASE HINT3"/>
    <property type="match status" value="1"/>
</dbReference>
<dbReference type="GO" id="GO:0042802">
    <property type="term" value="F:identical protein binding"/>
    <property type="evidence" value="ECO:0007669"/>
    <property type="project" value="Ensembl"/>
</dbReference>
<feature type="region of interest" description="Disordered" evidence="9">
    <location>
        <begin position="1"/>
        <end position="26"/>
    </location>
</feature>
<gene>
    <name evidence="11 13" type="primary">HINT3</name>
</gene>
<protein>
    <recommendedName>
        <fullName evidence="5">Adenosine 5'-monophosphoramidase HINT3</fullName>
    </recommendedName>
    <alternativeName>
        <fullName evidence="6">Histidine triad nucleotide-binding protein 3</fullName>
    </alternativeName>
</protein>
<evidence type="ECO:0000256" key="3">
    <source>
        <dbReference type="ARBA" id="ARBA00024472"/>
    </source>
</evidence>
<dbReference type="Proteomes" id="UP000002281">
    <property type="component" value="Chromosome 10"/>
</dbReference>
<feature type="short sequence motif" description="Histidine triad motif" evidence="8">
    <location>
        <begin position="172"/>
        <end position="176"/>
    </location>
</feature>
<evidence type="ECO:0000256" key="4">
    <source>
        <dbReference type="ARBA" id="ARBA00025764"/>
    </source>
</evidence>
<dbReference type="CDD" id="cd01278">
    <property type="entry name" value="aprataxin_related"/>
    <property type="match status" value="1"/>
</dbReference>
<dbReference type="GO" id="GO:0005737">
    <property type="term" value="C:cytoplasm"/>
    <property type="evidence" value="ECO:0007669"/>
    <property type="project" value="Ensembl"/>
</dbReference>
<dbReference type="GO" id="GO:0043530">
    <property type="term" value="F:adenosine 5'-monophosphoramidase activity"/>
    <property type="evidence" value="ECO:0007669"/>
    <property type="project" value="Ensembl"/>
</dbReference>
<keyword evidence="2" id="KW-0378">Hydrolase</keyword>
<dbReference type="GO" id="GO:0000166">
    <property type="term" value="F:nucleotide binding"/>
    <property type="evidence" value="ECO:0007669"/>
    <property type="project" value="UniProtKB-KW"/>
</dbReference>
<sequence>MAEPQESSSAESDPGREAAAAAAALPRSLSETAQVVAASPEPEEDGGKCVFCQIARQQMPGTELLDCEVGGGARPASVGVVSASGAWEGRLRVWTQSEDLVCFKDIKPAALHHYLVVPKKHIGNCRELKKDHVELVENMVNAGKTVLERNNFTDFKNVRMGFHMPPFCSINHLHLHVMAPADQLSFLSKLVYRVNSYWFITADYLIEKLRT</sequence>
<dbReference type="AlphaFoldDB" id="F6YI69"/>
<evidence type="ECO:0000313" key="12">
    <source>
        <dbReference type="Proteomes" id="UP000002281"/>
    </source>
</evidence>
<organism evidence="11 12">
    <name type="scientific">Equus caballus</name>
    <name type="common">Horse</name>
    <dbReference type="NCBI Taxonomy" id="9796"/>
    <lineage>
        <taxon>Eukaryota</taxon>
        <taxon>Metazoa</taxon>
        <taxon>Chordata</taxon>
        <taxon>Craniata</taxon>
        <taxon>Vertebrata</taxon>
        <taxon>Euteleostomi</taxon>
        <taxon>Mammalia</taxon>
        <taxon>Eutheria</taxon>
        <taxon>Laurasiatheria</taxon>
        <taxon>Perissodactyla</taxon>
        <taxon>Equidae</taxon>
        <taxon>Equus</taxon>
    </lineage>
</organism>
<dbReference type="GO" id="GO:0005634">
    <property type="term" value="C:nucleus"/>
    <property type="evidence" value="ECO:0007669"/>
    <property type="project" value="Ensembl"/>
</dbReference>
<reference evidence="11 12" key="1">
    <citation type="journal article" date="2009" name="Science">
        <title>Genome sequence, comparative analysis, and population genetics of the domestic horse.</title>
        <authorList>
            <consortium name="Broad Institute Genome Sequencing Platform"/>
            <consortium name="Broad Institute Whole Genome Assembly Team"/>
            <person name="Wade C.M."/>
            <person name="Giulotto E."/>
            <person name="Sigurdsson S."/>
            <person name="Zoli M."/>
            <person name="Gnerre S."/>
            <person name="Imsland F."/>
            <person name="Lear T.L."/>
            <person name="Adelson D.L."/>
            <person name="Bailey E."/>
            <person name="Bellone R.R."/>
            <person name="Bloecker H."/>
            <person name="Distl O."/>
            <person name="Edgar R.C."/>
            <person name="Garber M."/>
            <person name="Leeb T."/>
            <person name="Mauceli E."/>
            <person name="MacLeod J.N."/>
            <person name="Penedo M.C.T."/>
            <person name="Raison J.M."/>
            <person name="Sharpe T."/>
            <person name="Vogel J."/>
            <person name="Andersson L."/>
            <person name="Antczak D.F."/>
            <person name="Biagi T."/>
            <person name="Binns M.M."/>
            <person name="Chowdhary B.P."/>
            <person name="Coleman S.J."/>
            <person name="Della Valle G."/>
            <person name="Fryc S."/>
            <person name="Guerin G."/>
            <person name="Hasegawa T."/>
            <person name="Hill E.W."/>
            <person name="Jurka J."/>
            <person name="Kiialainen A."/>
            <person name="Lindgren G."/>
            <person name="Liu J."/>
            <person name="Magnani E."/>
            <person name="Mickelson J.R."/>
            <person name="Murray J."/>
            <person name="Nergadze S.G."/>
            <person name="Onofrio R."/>
            <person name="Pedroni S."/>
            <person name="Piras M.F."/>
            <person name="Raudsepp T."/>
            <person name="Rocchi M."/>
            <person name="Roeed K.H."/>
            <person name="Ryder O.A."/>
            <person name="Searle S."/>
            <person name="Skow L."/>
            <person name="Swinburne J.E."/>
            <person name="Syvaenen A.C."/>
            <person name="Tozaki T."/>
            <person name="Valberg S.J."/>
            <person name="Vaudin M."/>
            <person name="White J.R."/>
            <person name="Zody M.C."/>
            <person name="Lander E.S."/>
            <person name="Lindblad-Toh K."/>
        </authorList>
    </citation>
    <scope>NUCLEOTIDE SEQUENCE [LARGE SCALE GENOMIC DNA]</scope>
    <source>
        <strain evidence="11 12">Thoroughbred</strain>
    </source>
</reference>
<dbReference type="VGNC" id="VGNC:18788">
    <property type="gene designation" value="HINT3"/>
</dbReference>
<comment type="catalytic activity">
    <reaction evidence="3">
        <text>adenosine 5'-phosphoramidate + H2O = NH4(+) + AMP</text>
        <dbReference type="Rhea" id="RHEA:67916"/>
        <dbReference type="ChEBI" id="CHEBI:15377"/>
        <dbReference type="ChEBI" id="CHEBI:28938"/>
        <dbReference type="ChEBI" id="CHEBI:57890"/>
        <dbReference type="ChEBI" id="CHEBI:456215"/>
    </reaction>
</comment>
<proteinExistence type="inferred from homology"/>
<evidence type="ECO:0000313" key="11">
    <source>
        <dbReference type="Ensembl" id="ENSECAP00000014192.2"/>
    </source>
</evidence>
<evidence type="ECO:0000256" key="5">
    <source>
        <dbReference type="ARBA" id="ARBA00039802"/>
    </source>
</evidence>
<reference evidence="11" key="2">
    <citation type="submission" date="2025-08" db="UniProtKB">
        <authorList>
            <consortium name="Ensembl"/>
        </authorList>
    </citation>
    <scope>IDENTIFICATION</scope>
    <source>
        <strain evidence="11">Thoroughbred</strain>
    </source>
</reference>
<dbReference type="Gene3D" id="3.30.428.10">
    <property type="entry name" value="HIT-like"/>
    <property type="match status" value="1"/>
</dbReference>
<accession>F6YI69</accession>
<dbReference type="SUPFAM" id="SSF54197">
    <property type="entry name" value="HIT-like"/>
    <property type="match status" value="1"/>
</dbReference>
<keyword evidence="1" id="KW-0547">Nucleotide-binding</keyword>
<evidence type="ECO:0000256" key="7">
    <source>
        <dbReference type="ARBA" id="ARBA00046489"/>
    </source>
</evidence>
<evidence type="ECO:0000256" key="9">
    <source>
        <dbReference type="SAM" id="MobiDB-lite"/>
    </source>
</evidence>
<feature type="compositionally biased region" description="Polar residues" evidence="9">
    <location>
        <begin position="1"/>
        <end position="11"/>
    </location>
</feature>
<name>F6YI69_HORSE</name>
<evidence type="ECO:0000256" key="6">
    <source>
        <dbReference type="ARBA" id="ARBA00042361"/>
    </source>
</evidence>
<feature type="domain" description="HIT" evidence="10">
    <location>
        <begin position="78"/>
        <end position="187"/>
    </location>
</feature>
<dbReference type="GeneTree" id="ENSGT00510000047616"/>
<dbReference type="Ensembl" id="ENSECAT00000017462.3">
    <property type="protein sequence ID" value="ENSECAP00000014192.2"/>
    <property type="gene ID" value="ENSECAG00000016598.3"/>
</dbReference>